<dbReference type="PANTHER" id="PTHR11802:SF113">
    <property type="entry name" value="SERINE CARBOXYPEPTIDASE CTSA-4.1"/>
    <property type="match status" value="1"/>
</dbReference>
<dbReference type="PROSITE" id="PS00131">
    <property type="entry name" value="CARBOXYPEPT_SER_SER"/>
    <property type="match status" value="1"/>
</dbReference>
<evidence type="ECO:0000256" key="1">
    <source>
        <dbReference type="ARBA" id="ARBA00009431"/>
    </source>
</evidence>
<comment type="caution">
    <text evidence="8">The sequence shown here is derived from an EMBL/GenBank/DDBJ whole genome shotgun (WGS) entry which is preliminary data.</text>
</comment>
<evidence type="ECO:0000313" key="9">
    <source>
        <dbReference type="Proteomes" id="UP001251528"/>
    </source>
</evidence>
<evidence type="ECO:0000256" key="4">
    <source>
        <dbReference type="ARBA" id="ARBA00022729"/>
    </source>
</evidence>
<dbReference type="PRINTS" id="PR00724">
    <property type="entry name" value="CRBOXYPTASEC"/>
</dbReference>
<name>A0AAJ0FUU3_9HYPO</name>
<dbReference type="GO" id="GO:0006508">
    <property type="term" value="P:proteolysis"/>
    <property type="evidence" value="ECO:0007669"/>
    <property type="project" value="UniProtKB-KW"/>
</dbReference>
<dbReference type="InterPro" id="IPR018202">
    <property type="entry name" value="Ser_caboxypep_ser_AS"/>
</dbReference>
<proteinExistence type="inferred from homology"/>
<dbReference type="Proteomes" id="UP001251528">
    <property type="component" value="Unassembled WGS sequence"/>
</dbReference>
<dbReference type="Gene3D" id="3.40.50.1820">
    <property type="entry name" value="alpha/beta hydrolase"/>
    <property type="match status" value="1"/>
</dbReference>
<evidence type="ECO:0000256" key="2">
    <source>
        <dbReference type="ARBA" id="ARBA00022645"/>
    </source>
</evidence>
<keyword evidence="2 7" id="KW-0121">Carboxypeptidase</keyword>
<gene>
    <name evidence="8" type="ORF">QQS21_004229</name>
</gene>
<evidence type="ECO:0000256" key="3">
    <source>
        <dbReference type="ARBA" id="ARBA00022670"/>
    </source>
</evidence>
<keyword evidence="3 7" id="KW-0645">Protease</keyword>
<protein>
    <recommendedName>
        <fullName evidence="7">Carboxypeptidase</fullName>
        <ecNumber evidence="7">3.4.16.-</ecNumber>
    </recommendedName>
</protein>
<sequence>MRALTSFILAAFLGGAGAIQRSLLVPAASSNQHQLAKIRTTARKSTLQGDRFTKKKQDNSTCPTYGESQWTGTVNVRDGHDLFYWFFESRNDPENDPIILWMNGGPGASSTLGLFDEIGPCWLLPEVDKAEPNPWSWNNNASLVFLDQPAGAGLSHLADGLTLAAREEDTAQDFQQFLNIFFSDVFPAKQNLSIHIAAESYGGHYGPVYLHHILESRRFDSKTAFWGNIESLILVDAVIDFTGPFVGMYELFCDDRQKKGILNATACEQIALHLPELQRLGESCQLAYGESAECNAVWDYGDRYINAAYKAEVAAGRRHTQNSKPTSKEVDSLASEEDANLIYVLVNKKCDLKYSYLDCMDPCKGNVTSYLNQEWVKKALDKDPSFQVDLMGRRFFATFSQGALWKPTTRELVDVLEEHAAEDSVADIKLLVMNGNLDPLVTTPGTKWQYDRLKWTEQAEYAIKKWQPLPAALAATGEWKATSSGRLAFVAVDGAGHTVPGDVR</sequence>
<dbReference type="EC" id="3.4.16.-" evidence="7"/>
<dbReference type="InterPro" id="IPR001563">
    <property type="entry name" value="Peptidase_S10"/>
</dbReference>
<feature type="signal peptide" evidence="7">
    <location>
        <begin position="1"/>
        <end position="18"/>
    </location>
</feature>
<reference evidence="8" key="1">
    <citation type="submission" date="2023-06" db="EMBL/GenBank/DDBJ databases">
        <title>Conoideocrella luteorostrata (Hypocreales: Clavicipitaceae), a potential biocontrol fungus for elongate hemlock scale in United States Christmas tree production areas.</title>
        <authorList>
            <person name="Barrett H."/>
            <person name="Lovett B."/>
            <person name="Macias A.M."/>
            <person name="Stajich J.E."/>
            <person name="Kasson M.T."/>
        </authorList>
    </citation>
    <scope>NUCLEOTIDE SEQUENCE</scope>
    <source>
        <strain evidence="8">ARSEF 14590</strain>
    </source>
</reference>
<evidence type="ECO:0000256" key="7">
    <source>
        <dbReference type="RuleBase" id="RU361156"/>
    </source>
</evidence>
<dbReference type="EMBL" id="JASWJB010000061">
    <property type="protein sequence ID" value="KAK2603549.1"/>
    <property type="molecule type" value="Genomic_DNA"/>
</dbReference>
<dbReference type="AlphaFoldDB" id="A0AAJ0FUU3"/>
<keyword evidence="6" id="KW-0325">Glycoprotein</keyword>
<dbReference type="Pfam" id="PF00450">
    <property type="entry name" value="Peptidase_S10"/>
    <property type="match status" value="1"/>
</dbReference>
<keyword evidence="5 7" id="KW-0378">Hydrolase</keyword>
<dbReference type="Gene3D" id="1.10.287.410">
    <property type="match status" value="1"/>
</dbReference>
<dbReference type="GO" id="GO:0004185">
    <property type="term" value="F:serine-type carboxypeptidase activity"/>
    <property type="evidence" value="ECO:0007669"/>
    <property type="project" value="UniProtKB-UniRule"/>
</dbReference>
<accession>A0AAJ0FUU3</accession>
<dbReference type="PANTHER" id="PTHR11802">
    <property type="entry name" value="SERINE PROTEASE FAMILY S10 SERINE CARBOXYPEPTIDASE"/>
    <property type="match status" value="1"/>
</dbReference>
<evidence type="ECO:0000256" key="6">
    <source>
        <dbReference type="ARBA" id="ARBA00023180"/>
    </source>
</evidence>
<evidence type="ECO:0000313" key="8">
    <source>
        <dbReference type="EMBL" id="KAK2603549.1"/>
    </source>
</evidence>
<dbReference type="InterPro" id="IPR029058">
    <property type="entry name" value="AB_hydrolase_fold"/>
</dbReference>
<keyword evidence="9" id="KW-1185">Reference proteome</keyword>
<evidence type="ECO:0000256" key="5">
    <source>
        <dbReference type="ARBA" id="ARBA00022801"/>
    </source>
</evidence>
<organism evidence="8 9">
    <name type="scientific">Conoideocrella luteorostrata</name>
    <dbReference type="NCBI Taxonomy" id="1105319"/>
    <lineage>
        <taxon>Eukaryota</taxon>
        <taxon>Fungi</taxon>
        <taxon>Dikarya</taxon>
        <taxon>Ascomycota</taxon>
        <taxon>Pezizomycotina</taxon>
        <taxon>Sordariomycetes</taxon>
        <taxon>Hypocreomycetidae</taxon>
        <taxon>Hypocreales</taxon>
        <taxon>Clavicipitaceae</taxon>
        <taxon>Conoideocrella</taxon>
    </lineage>
</organism>
<feature type="chain" id="PRO_5042315875" description="Carboxypeptidase" evidence="7">
    <location>
        <begin position="19"/>
        <end position="504"/>
    </location>
</feature>
<dbReference type="SUPFAM" id="SSF53474">
    <property type="entry name" value="alpha/beta-Hydrolases"/>
    <property type="match status" value="1"/>
</dbReference>
<dbReference type="GO" id="GO:0000324">
    <property type="term" value="C:fungal-type vacuole"/>
    <property type="evidence" value="ECO:0007669"/>
    <property type="project" value="TreeGrafter"/>
</dbReference>
<comment type="similarity">
    <text evidence="1 7">Belongs to the peptidase S10 family.</text>
</comment>
<keyword evidence="4 7" id="KW-0732">Signal</keyword>